<dbReference type="InterPro" id="IPR000551">
    <property type="entry name" value="MerR-type_HTH_dom"/>
</dbReference>
<reference evidence="8" key="1">
    <citation type="submission" date="2017-04" db="EMBL/GenBank/DDBJ databases">
        <authorList>
            <person name="Varghese N."/>
            <person name="Submissions S."/>
        </authorList>
    </citation>
    <scope>NUCLEOTIDE SEQUENCE [LARGE SCALE GENOMIC DNA]</scope>
    <source>
        <strain evidence="8">USBA 82</strain>
    </source>
</reference>
<feature type="domain" description="Resolvase/invertase-type recombinase catalytic" evidence="6">
    <location>
        <begin position="65"/>
        <end position="204"/>
    </location>
</feature>
<evidence type="ECO:0000313" key="8">
    <source>
        <dbReference type="Proteomes" id="UP000193355"/>
    </source>
</evidence>
<dbReference type="Gene3D" id="1.10.1660.10">
    <property type="match status" value="1"/>
</dbReference>
<keyword evidence="2" id="KW-0238">DNA-binding</keyword>
<evidence type="ECO:0000313" key="7">
    <source>
        <dbReference type="EMBL" id="SMG41203.1"/>
    </source>
</evidence>
<evidence type="ECO:0000256" key="3">
    <source>
        <dbReference type="ARBA" id="ARBA00023172"/>
    </source>
</evidence>
<organism evidence="7 8">
    <name type="scientific">Dethiosulfovibrio salsuginis</name>
    <dbReference type="NCBI Taxonomy" id="561720"/>
    <lineage>
        <taxon>Bacteria</taxon>
        <taxon>Thermotogati</taxon>
        <taxon>Synergistota</taxon>
        <taxon>Synergistia</taxon>
        <taxon>Synergistales</taxon>
        <taxon>Dethiosulfovibrionaceae</taxon>
        <taxon>Dethiosulfovibrio</taxon>
    </lineage>
</organism>
<keyword evidence="3" id="KW-0233">DNA recombination</keyword>
<dbReference type="InterPro" id="IPR051491">
    <property type="entry name" value="Recombinase/Transposase-rel"/>
</dbReference>
<dbReference type="InterPro" id="IPR036162">
    <property type="entry name" value="Resolvase-like_N_sf"/>
</dbReference>
<keyword evidence="8" id="KW-1185">Reference proteome</keyword>
<dbReference type="Pfam" id="PF00239">
    <property type="entry name" value="Resolvase"/>
    <property type="match status" value="1"/>
</dbReference>
<dbReference type="Pfam" id="PF13411">
    <property type="entry name" value="MerR_1"/>
    <property type="match status" value="1"/>
</dbReference>
<dbReference type="PROSITE" id="PS51736">
    <property type="entry name" value="RECOMBINASES_3"/>
    <property type="match status" value="1"/>
</dbReference>
<protein>
    <submittedName>
        <fullName evidence="7">Predicted site-specific integrase-resolvase</fullName>
    </submittedName>
</protein>
<dbReference type="SUPFAM" id="SSF46955">
    <property type="entry name" value="Putative DNA-binding domain"/>
    <property type="match status" value="1"/>
</dbReference>
<dbReference type="GO" id="GO:0006355">
    <property type="term" value="P:regulation of DNA-templated transcription"/>
    <property type="evidence" value="ECO:0007669"/>
    <property type="project" value="InterPro"/>
</dbReference>
<evidence type="ECO:0000256" key="4">
    <source>
        <dbReference type="PIRSR" id="PIRSR606118-50"/>
    </source>
</evidence>
<name>A0A1X7KJ05_9BACT</name>
<dbReference type="GO" id="GO:0000150">
    <property type="term" value="F:DNA strand exchange activity"/>
    <property type="evidence" value="ECO:0007669"/>
    <property type="project" value="InterPro"/>
</dbReference>
<dbReference type="InterPro" id="IPR048046">
    <property type="entry name" value="Transpos_IS607"/>
</dbReference>
<dbReference type="PROSITE" id="PS00397">
    <property type="entry name" value="RECOMBINASES_1"/>
    <property type="match status" value="1"/>
</dbReference>
<proteinExistence type="predicted"/>
<dbReference type="Gene3D" id="1.10.287.2170">
    <property type="match status" value="1"/>
</dbReference>
<dbReference type="STRING" id="561720.SAMN06275492_12916"/>
<dbReference type="OrthoDB" id="155141at2"/>
<dbReference type="PANTHER" id="PTHR36172">
    <property type="match status" value="1"/>
</dbReference>
<dbReference type="AlphaFoldDB" id="A0A1X7KJ05"/>
<evidence type="ECO:0000256" key="5">
    <source>
        <dbReference type="PROSITE-ProRule" id="PRU10137"/>
    </source>
</evidence>
<evidence type="ECO:0000256" key="2">
    <source>
        <dbReference type="ARBA" id="ARBA00023125"/>
    </source>
</evidence>
<evidence type="ECO:0000256" key="1">
    <source>
        <dbReference type="ARBA" id="ARBA00022908"/>
    </source>
</evidence>
<dbReference type="PANTHER" id="PTHR36172:SF1">
    <property type="entry name" value="RESOLVASE-RELATED"/>
    <property type="match status" value="1"/>
</dbReference>
<dbReference type="GO" id="GO:0003677">
    <property type="term" value="F:DNA binding"/>
    <property type="evidence" value="ECO:0007669"/>
    <property type="project" value="UniProtKB-KW"/>
</dbReference>
<keyword evidence="1" id="KW-0229">DNA integration</keyword>
<dbReference type="Proteomes" id="UP000193355">
    <property type="component" value="Unassembled WGS sequence"/>
</dbReference>
<dbReference type="RefSeq" id="WP_085545219.1">
    <property type="nucleotide sequence ID" value="NZ_FXBB01000029.1"/>
</dbReference>
<dbReference type="GO" id="GO:0015074">
    <property type="term" value="P:DNA integration"/>
    <property type="evidence" value="ECO:0007669"/>
    <property type="project" value="UniProtKB-KW"/>
</dbReference>
<dbReference type="CDD" id="cd04762">
    <property type="entry name" value="HTH_MerR-trunc"/>
    <property type="match status" value="1"/>
</dbReference>
<gene>
    <name evidence="7" type="ORF">SAMN06275492_12916</name>
</gene>
<dbReference type="InterPro" id="IPR006118">
    <property type="entry name" value="Recombinase_CS"/>
</dbReference>
<evidence type="ECO:0000259" key="6">
    <source>
        <dbReference type="PROSITE" id="PS51736"/>
    </source>
</evidence>
<dbReference type="SUPFAM" id="SSF53041">
    <property type="entry name" value="Resolvase-like"/>
    <property type="match status" value="1"/>
</dbReference>
<dbReference type="InterPro" id="IPR006119">
    <property type="entry name" value="Resolv_N"/>
</dbReference>
<dbReference type="FunFam" id="3.40.50.1390:FF:000002">
    <property type="entry name" value="ORF1 in transposon ISC1904"/>
    <property type="match status" value="1"/>
</dbReference>
<dbReference type="NCBIfam" id="NF033518">
    <property type="entry name" value="transpos_IS607"/>
    <property type="match status" value="1"/>
</dbReference>
<dbReference type="SMART" id="SM00857">
    <property type="entry name" value="Resolvase"/>
    <property type="match status" value="1"/>
</dbReference>
<dbReference type="InterPro" id="IPR009061">
    <property type="entry name" value="DNA-bd_dom_put_sf"/>
</dbReference>
<accession>A0A1X7KJ05</accession>
<sequence>MAVCIYEKLLKPKDVAEIFGVSVKTVQRWDVDKKLVAKRNPKGRRYYTQDQIDSFLSIQSPTDRKNVIYARVSSKSQSPDLKNQTDFLRQFANAKGCIVAEVVEDIGSGLNYKRPKWNDLLDQVIDGKIGQIYVTEKDRFIRFGFDWFASFVEKYGSEIVVVNNETLSPQKEVVQDLISIIDVFSCKVDGLRKYKNKLKGDDEL</sequence>
<dbReference type="Gene3D" id="3.40.50.1390">
    <property type="entry name" value="Resolvase, N-terminal catalytic domain"/>
    <property type="match status" value="1"/>
</dbReference>
<dbReference type="EMBL" id="FXBB01000029">
    <property type="protein sequence ID" value="SMG41203.1"/>
    <property type="molecule type" value="Genomic_DNA"/>
</dbReference>
<feature type="active site" description="O-(5'-phospho-DNA)-serine intermediate" evidence="4 5">
    <location>
        <position position="73"/>
    </location>
</feature>